<evidence type="ECO:0000256" key="1">
    <source>
        <dbReference type="SAM" id="Coils"/>
    </source>
</evidence>
<sequence>MKKMKGKVVAGVVAVGMVASMGTAFAATNAGTQMNSWYTKATGTVKSIITGEFGSYYSEQTASHNAAVNSSVDKARQDIRDAGNAELKRANNAVNAEVNAYVADIQGAQSAITTSMPAEYDNFVSTTNQTTDAGIDAIGEANKKFLNSAVKSHTGVYTGRLTTGVEATQEAAAAKLNGQISATKDALDKLLASEKSAATTEITENLQNELKALKEELAALQETGVTNAKTTITDLGAKLEQAAKDELSDIVTGITSPVSQQ</sequence>
<keyword evidence="1" id="KW-0175">Coiled coil</keyword>
<gene>
    <name evidence="3" type="ORF">ACFOZ8_13630</name>
</gene>
<evidence type="ECO:0000313" key="4">
    <source>
        <dbReference type="Proteomes" id="UP001595715"/>
    </source>
</evidence>
<proteinExistence type="predicted"/>
<organism evidence="3 4">
    <name type="scientific">Paenibacillus xanthanilyticus</name>
    <dbReference type="NCBI Taxonomy" id="1783531"/>
    <lineage>
        <taxon>Bacteria</taxon>
        <taxon>Bacillati</taxon>
        <taxon>Bacillota</taxon>
        <taxon>Bacilli</taxon>
        <taxon>Bacillales</taxon>
        <taxon>Paenibacillaceae</taxon>
        <taxon>Paenibacillus</taxon>
    </lineage>
</organism>
<accession>A0ABV8K3Y7</accession>
<evidence type="ECO:0000313" key="3">
    <source>
        <dbReference type="EMBL" id="MFC4100694.1"/>
    </source>
</evidence>
<dbReference type="RefSeq" id="WP_377719344.1">
    <property type="nucleotide sequence ID" value="NZ_JBHSAM010000025.1"/>
</dbReference>
<name>A0ABV8K3Y7_9BACL</name>
<dbReference type="Proteomes" id="UP001595715">
    <property type="component" value="Unassembled WGS sequence"/>
</dbReference>
<comment type="caution">
    <text evidence="3">The sequence shown here is derived from an EMBL/GenBank/DDBJ whole genome shotgun (WGS) entry which is preliminary data.</text>
</comment>
<keyword evidence="2" id="KW-0732">Signal</keyword>
<keyword evidence="4" id="KW-1185">Reference proteome</keyword>
<protein>
    <submittedName>
        <fullName evidence="3">Uncharacterized protein</fullName>
    </submittedName>
</protein>
<feature type="signal peptide" evidence="2">
    <location>
        <begin position="1"/>
        <end position="26"/>
    </location>
</feature>
<evidence type="ECO:0000256" key="2">
    <source>
        <dbReference type="SAM" id="SignalP"/>
    </source>
</evidence>
<dbReference type="EMBL" id="JBHSAM010000025">
    <property type="protein sequence ID" value="MFC4100694.1"/>
    <property type="molecule type" value="Genomic_DNA"/>
</dbReference>
<feature type="coiled-coil region" evidence="1">
    <location>
        <begin position="196"/>
        <end position="223"/>
    </location>
</feature>
<reference evidence="4" key="1">
    <citation type="journal article" date="2019" name="Int. J. Syst. Evol. Microbiol.">
        <title>The Global Catalogue of Microorganisms (GCM) 10K type strain sequencing project: providing services to taxonomists for standard genome sequencing and annotation.</title>
        <authorList>
            <consortium name="The Broad Institute Genomics Platform"/>
            <consortium name="The Broad Institute Genome Sequencing Center for Infectious Disease"/>
            <person name="Wu L."/>
            <person name="Ma J."/>
        </authorList>
    </citation>
    <scope>NUCLEOTIDE SEQUENCE [LARGE SCALE GENOMIC DNA]</scope>
    <source>
        <strain evidence="4">IBRC-M 10987</strain>
    </source>
</reference>
<feature type="chain" id="PRO_5045259101" evidence="2">
    <location>
        <begin position="27"/>
        <end position="261"/>
    </location>
</feature>